<protein>
    <submittedName>
        <fullName evidence="2">ATP-binding protein</fullName>
    </submittedName>
</protein>
<keyword evidence="2" id="KW-0547">Nucleotide-binding</keyword>
<dbReference type="PANTHER" id="PTHR30595:SF6">
    <property type="entry name" value="SCHLAFEN ALBA-2 DOMAIN-CONTAINING PROTEIN"/>
    <property type="match status" value="1"/>
</dbReference>
<dbReference type="OrthoDB" id="3188432at2"/>
<evidence type="ECO:0000313" key="3">
    <source>
        <dbReference type="Proteomes" id="UP000291469"/>
    </source>
</evidence>
<evidence type="ECO:0000259" key="1">
    <source>
        <dbReference type="Pfam" id="PF04326"/>
    </source>
</evidence>
<dbReference type="Gene3D" id="3.30.950.30">
    <property type="entry name" value="Schlafen, AAA domain"/>
    <property type="match status" value="1"/>
</dbReference>
<dbReference type="InterPro" id="IPR007421">
    <property type="entry name" value="Schlafen_AlbA_2_dom"/>
</dbReference>
<organism evidence="2 3">
    <name type="scientific">Egibacter rhizosphaerae</name>
    <dbReference type="NCBI Taxonomy" id="1670831"/>
    <lineage>
        <taxon>Bacteria</taxon>
        <taxon>Bacillati</taxon>
        <taxon>Actinomycetota</taxon>
        <taxon>Nitriliruptoria</taxon>
        <taxon>Egibacterales</taxon>
        <taxon>Egibacteraceae</taxon>
        <taxon>Egibacter</taxon>
    </lineage>
</organism>
<accession>A0A411YIE5</accession>
<reference evidence="2 3" key="1">
    <citation type="submission" date="2019-01" db="EMBL/GenBank/DDBJ databases">
        <title>Egibacter rhizosphaerae EGI 80759T.</title>
        <authorList>
            <person name="Chen D.-D."/>
            <person name="Tian Y."/>
            <person name="Jiao J.-Y."/>
            <person name="Zhang X.-T."/>
            <person name="Zhang Y.-G."/>
            <person name="Zhang Y."/>
            <person name="Xiao M."/>
            <person name="Shu W.-S."/>
            <person name="Li W.-J."/>
        </authorList>
    </citation>
    <scope>NUCLEOTIDE SEQUENCE [LARGE SCALE GENOMIC DNA]</scope>
    <source>
        <strain evidence="2 3">EGI 80759</strain>
    </source>
</reference>
<dbReference type="EMBL" id="CP036402">
    <property type="protein sequence ID" value="QBI21038.1"/>
    <property type="molecule type" value="Genomic_DNA"/>
</dbReference>
<dbReference type="Proteomes" id="UP000291469">
    <property type="component" value="Chromosome"/>
</dbReference>
<dbReference type="AlphaFoldDB" id="A0A411YIE5"/>
<dbReference type="PANTHER" id="PTHR30595">
    <property type="entry name" value="GLPR-RELATED TRANSCRIPTIONAL REPRESSOR"/>
    <property type="match status" value="1"/>
</dbReference>
<dbReference type="GO" id="GO:0005524">
    <property type="term" value="F:ATP binding"/>
    <property type="evidence" value="ECO:0007669"/>
    <property type="project" value="UniProtKB-KW"/>
</dbReference>
<feature type="domain" description="Schlafen AlbA-2" evidence="1">
    <location>
        <begin position="25"/>
        <end position="141"/>
    </location>
</feature>
<dbReference type="InterPro" id="IPR038461">
    <property type="entry name" value="Schlafen_AlbA_2_dom_sf"/>
</dbReference>
<sequence>MRNEAIHMPRTPEEVRQLVSEKAQESVWRDFKTEIDTNTSARTLAAMANTAGGVLIFGLSAPRNLAETITPIDLDGAAEKLANIARDSVDEPLVLVEAEEVAIQDDGRGVLVVRVESSERRPHLVAGRGYLRSGPSNRPMTVHELGTAFASRPGFAAEFSLNTSRPAQITAEVDPDRRSETNSKGQIKHKTHPKLVLRNIGDTTAYNVNIETGEGARTVGGFEPISALAPQSSVRFPLAGGLAGHGLTWDLTVTWEDQHGEAHRQPCTLGP</sequence>
<keyword evidence="3" id="KW-1185">Reference proteome</keyword>
<dbReference type="KEGG" id="erz:ER308_16635"/>
<gene>
    <name evidence="2" type="ORF">ER308_16635</name>
</gene>
<proteinExistence type="predicted"/>
<keyword evidence="2" id="KW-0067">ATP-binding</keyword>
<dbReference type="RefSeq" id="WP_131156031.1">
    <property type="nucleotide sequence ID" value="NZ_CP036402.1"/>
</dbReference>
<name>A0A411YIE5_9ACTN</name>
<dbReference type="Pfam" id="PF04326">
    <property type="entry name" value="SLFN_AlbA_2"/>
    <property type="match status" value="1"/>
</dbReference>
<evidence type="ECO:0000313" key="2">
    <source>
        <dbReference type="EMBL" id="QBI21038.1"/>
    </source>
</evidence>